<dbReference type="EMBL" id="FOGQ01000005">
    <property type="protein sequence ID" value="SER92301.1"/>
    <property type="molecule type" value="Genomic_DNA"/>
</dbReference>
<gene>
    <name evidence="1" type="ORF">SAMN05661109_01319</name>
</gene>
<organism evidence="1 2">
    <name type="scientific">Corynebacterium cystitidis DSM 20524</name>
    <dbReference type="NCBI Taxonomy" id="1121357"/>
    <lineage>
        <taxon>Bacteria</taxon>
        <taxon>Bacillati</taxon>
        <taxon>Actinomycetota</taxon>
        <taxon>Actinomycetes</taxon>
        <taxon>Mycobacteriales</taxon>
        <taxon>Corynebacteriaceae</taxon>
        <taxon>Corynebacterium</taxon>
    </lineage>
</organism>
<accession>A0A1H9T554</accession>
<protein>
    <submittedName>
        <fullName evidence="1">Uncharacterized protein</fullName>
    </submittedName>
</protein>
<proteinExistence type="predicted"/>
<name>A0A1H9T554_9CORY</name>
<keyword evidence="2" id="KW-1185">Reference proteome</keyword>
<dbReference type="AlphaFoldDB" id="A0A1H9T554"/>
<evidence type="ECO:0000313" key="1">
    <source>
        <dbReference type="EMBL" id="SER92301.1"/>
    </source>
</evidence>
<dbReference type="STRING" id="1121357.SAMN05661109_01319"/>
<dbReference type="Proteomes" id="UP000198929">
    <property type="component" value="Unassembled WGS sequence"/>
</dbReference>
<reference evidence="2" key="1">
    <citation type="submission" date="2016-10" db="EMBL/GenBank/DDBJ databases">
        <authorList>
            <person name="Varghese N."/>
            <person name="Submissions S."/>
        </authorList>
    </citation>
    <scope>NUCLEOTIDE SEQUENCE [LARGE SCALE GENOMIC DNA]</scope>
    <source>
        <strain evidence="2">DSM 20524</strain>
    </source>
</reference>
<evidence type="ECO:0000313" key="2">
    <source>
        <dbReference type="Proteomes" id="UP000198929"/>
    </source>
</evidence>
<sequence>MDHNGYMRVSVITTVPLEQVSVSAGVASTVARLIDEFADVGMVVAGPDIAQTHPLARLLTRAATVYELYRDECYTPAQLSEFAHLAARGPTVVQLGNGPVRSTDGENLQAQAMK</sequence>